<feature type="region of interest" description="Disordered" evidence="2">
    <location>
        <begin position="973"/>
        <end position="1000"/>
    </location>
</feature>
<dbReference type="PANTHER" id="PTHR34218">
    <property type="entry name" value="PEPTIDASE S45 PENICILLIN AMIDASE"/>
    <property type="match status" value="1"/>
</dbReference>
<dbReference type="InterPro" id="IPR000421">
    <property type="entry name" value="FA58C"/>
</dbReference>
<gene>
    <name evidence="5" type="ORF">GCM10017559_62730</name>
</gene>
<dbReference type="InterPro" id="IPR023343">
    <property type="entry name" value="Penicillin_amidase_dom1"/>
</dbReference>
<dbReference type="Gene3D" id="3.60.20.10">
    <property type="entry name" value="Glutamine Phosphoribosylpyrophosphate, subunit 1, domain 1"/>
    <property type="match status" value="2"/>
</dbReference>
<dbReference type="SUPFAM" id="SSF56235">
    <property type="entry name" value="N-terminal nucleophile aminohydrolases (Ntn hydrolases)"/>
    <property type="match status" value="1"/>
</dbReference>
<dbReference type="RefSeq" id="WP_344902239.1">
    <property type="nucleotide sequence ID" value="NZ_BAAAWD010000017.1"/>
</dbReference>
<dbReference type="Pfam" id="PF01804">
    <property type="entry name" value="Penicil_amidase"/>
    <property type="match status" value="1"/>
</dbReference>
<protein>
    <submittedName>
        <fullName evidence="5">Penicillin acylase family protein</fullName>
    </submittedName>
</protein>
<feature type="region of interest" description="Disordered" evidence="2">
    <location>
        <begin position="341"/>
        <end position="393"/>
    </location>
</feature>
<evidence type="ECO:0000259" key="4">
    <source>
        <dbReference type="PROSITE" id="PS50022"/>
    </source>
</evidence>
<evidence type="ECO:0000313" key="6">
    <source>
        <dbReference type="Proteomes" id="UP001499930"/>
    </source>
</evidence>
<proteinExistence type="inferred from homology"/>
<sequence length="1089" mass="113877">MHARLRRTITAAPALLLVLALASPLVPASASASTAASATGSTAASASASTSGAAAVSLPPDDYCLGECADILPPGQNGNATLAGILAHQALGTKPKHSDDQLGRYANLVSAYTGLTNEQISDFFNDASFGVPEGQVESTTSPRPDVTIVRDKATGVPHITGTTREGTMFGAGYAGAQDRLWVMDLMRHVGRGELTPFAGGAPGNRALEQSAWRNAPYTEADLQAQIDRVRASGPRGAQLYDDVQNYISGVNAYIDRCMADRNCPGEYVLTGHLDAITNAGGPVDFTMTDLVAISGVIGGLFGGGGGAEMQSALVRVAARAKYGTAVGDQVWTAFRSQNDPETTLTLHNGQSFPSGNAPSGATGVVLPDPATAPVDITANETGSAASSAAPSATAPKGMMDGLLVDNSKPGMSNAVVVSAAESSTGHPIAVFGPQTGYFAPQLLMLQELSGPGVRARGAAFAGLNLYVLLGRGTDYAWNATSSAQDITDTYALQLCEPGGGTPTVSSNHYLHQGVCTAMETLRKTNSWKPTVADSTARGSYDLVVQRTRYGLVSWRGTVGGRPTAFTTLRSTYRHEVDSAIGFQMFNDPGQMGDTAAFMNSASTIGFAFNWFYVNSRDAAYFMSGNTPVRSAVSDPNLPMTADTAHEWAGFDPATNTATYTPASTHPQSAGQDYFVSWNNKQAKDYGAADGNFSFGPVHRADLLDRPVKAALAGAGKLDKAGTVKIMAEAAVTDLRGTRVLPDLLRVLGSAAVTDPALASTVSKLSAWAASGAKRVETSPGSKNYAHAEAIRAFDAWWPKLVRAQFRPGLGDGLYQSLVNALQINESPSGHQQGDVSSFPASANEAQAHKGSAFQYGWWGYVSKDVRAVLGDQVSGPLPARYCGGGTVAGCRTVLLESLSAALAEPAATTYPADDVCSAGDQWCSDAIEHSPLGGIKHSLISWQNRPTYQEVVSFPAHRGDAIANLAQGKSARASSSQLFHPASRAVDGDPRTRWSSSSSDDQYLQVDLGSNATVSRAVLRWEAAYGSAYSIQTSADGSAWTTVRSVTGGNGGVDNVTFAPVQARYVRVQGVTRGTSNGYSLYELEVHSH</sequence>
<feature type="signal peptide" evidence="3">
    <location>
        <begin position="1"/>
        <end position="32"/>
    </location>
</feature>
<feature type="compositionally biased region" description="Low complexity" evidence="2">
    <location>
        <begin position="383"/>
        <end position="393"/>
    </location>
</feature>
<name>A0ABP6L3V0_9ACTN</name>
<evidence type="ECO:0000256" key="2">
    <source>
        <dbReference type="SAM" id="MobiDB-lite"/>
    </source>
</evidence>
<dbReference type="PROSITE" id="PS50022">
    <property type="entry name" value="FA58C_3"/>
    <property type="match status" value="1"/>
</dbReference>
<feature type="compositionally biased region" description="Polar residues" evidence="2">
    <location>
        <begin position="341"/>
        <end position="359"/>
    </location>
</feature>
<keyword evidence="6" id="KW-1185">Reference proteome</keyword>
<comment type="similarity">
    <text evidence="1">Belongs to the peptidase S45 family.</text>
</comment>
<dbReference type="Proteomes" id="UP001499930">
    <property type="component" value="Unassembled WGS sequence"/>
</dbReference>
<dbReference type="InterPro" id="IPR029055">
    <property type="entry name" value="Ntn_hydrolases_N"/>
</dbReference>
<feature type="chain" id="PRO_5046695062" evidence="3">
    <location>
        <begin position="33"/>
        <end position="1089"/>
    </location>
</feature>
<accession>A0ABP6L3V0</accession>
<reference evidence="6" key="1">
    <citation type="journal article" date="2019" name="Int. J. Syst. Evol. Microbiol.">
        <title>The Global Catalogue of Microorganisms (GCM) 10K type strain sequencing project: providing services to taxonomists for standard genome sequencing and annotation.</title>
        <authorList>
            <consortium name="The Broad Institute Genomics Platform"/>
            <consortium name="The Broad Institute Genome Sequencing Center for Infectious Disease"/>
            <person name="Wu L."/>
            <person name="Ma J."/>
        </authorList>
    </citation>
    <scope>NUCLEOTIDE SEQUENCE [LARGE SCALE GENOMIC DNA]</scope>
    <source>
        <strain evidence="6">JCM 3106</strain>
    </source>
</reference>
<dbReference type="Gene3D" id="2.60.120.260">
    <property type="entry name" value="Galactose-binding domain-like"/>
    <property type="match status" value="1"/>
</dbReference>
<dbReference type="InterPro" id="IPR008979">
    <property type="entry name" value="Galactose-bd-like_sf"/>
</dbReference>
<organism evidence="5 6">
    <name type="scientific">Streptosporangium longisporum</name>
    <dbReference type="NCBI Taxonomy" id="46187"/>
    <lineage>
        <taxon>Bacteria</taxon>
        <taxon>Bacillati</taxon>
        <taxon>Actinomycetota</taxon>
        <taxon>Actinomycetes</taxon>
        <taxon>Streptosporangiales</taxon>
        <taxon>Streptosporangiaceae</taxon>
        <taxon>Streptosporangium</taxon>
    </lineage>
</organism>
<evidence type="ECO:0000313" key="5">
    <source>
        <dbReference type="EMBL" id="GAA3027894.1"/>
    </source>
</evidence>
<evidence type="ECO:0000256" key="1">
    <source>
        <dbReference type="ARBA" id="ARBA00006586"/>
    </source>
</evidence>
<keyword evidence="3" id="KW-0732">Signal</keyword>
<comment type="caution">
    <text evidence="5">The sequence shown here is derived from an EMBL/GenBank/DDBJ whole genome shotgun (WGS) entry which is preliminary data.</text>
</comment>
<dbReference type="SUPFAM" id="SSF49785">
    <property type="entry name" value="Galactose-binding domain-like"/>
    <property type="match status" value="1"/>
</dbReference>
<dbReference type="Pfam" id="PF00754">
    <property type="entry name" value="F5_F8_type_C"/>
    <property type="match status" value="1"/>
</dbReference>
<feature type="domain" description="F5/8 type C" evidence="4">
    <location>
        <begin position="953"/>
        <end position="1089"/>
    </location>
</feature>
<dbReference type="InterPro" id="IPR002692">
    <property type="entry name" value="S45"/>
</dbReference>
<dbReference type="PANTHER" id="PTHR34218:SF4">
    <property type="entry name" value="ACYL-HOMOSERINE LACTONE ACYLASE QUIP"/>
    <property type="match status" value="1"/>
</dbReference>
<dbReference type="EMBL" id="BAAAWD010000017">
    <property type="protein sequence ID" value="GAA3027894.1"/>
    <property type="molecule type" value="Genomic_DNA"/>
</dbReference>
<dbReference type="Gene3D" id="1.10.439.10">
    <property type="entry name" value="Penicillin Amidohydrolase, domain 1"/>
    <property type="match status" value="1"/>
</dbReference>
<evidence type="ECO:0000256" key="3">
    <source>
        <dbReference type="SAM" id="SignalP"/>
    </source>
</evidence>